<organism evidence="1 2">
    <name type="scientific">Flavobacterium artemisiae</name>
    <dbReference type="NCBI Taxonomy" id="2126556"/>
    <lineage>
        <taxon>Bacteria</taxon>
        <taxon>Pseudomonadati</taxon>
        <taxon>Bacteroidota</taxon>
        <taxon>Flavobacteriia</taxon>
        <taxon>Flavobacteriales</taxon>
        <taxon>Flavobacteriaceae</taxon>
        <taxon>Flavobacterium</taxon>
    </lineage>
</organism>
<sequence>MKKIITFLFSIVLFTSCSSDDDDKQNPVVGKWKMVKIETLVHITNTKSSEDVSNQNITYTFDRRSNLTINKNGQIESYKYQYKIDYLGGGMPGEPKTSFVIVNDAKWTYQIVDGKMVLGSSYVDGSDYFFEKQ</sequence>
<evidence type="ECO:0000313" key="1">
    <source>
        <dbReference type="EMBL" id="MFD1602436.1"/>
    </source>
</evidence>
<dbReference type="Proteomes" id="UP001597138">
    <property type="component" value="Unassembled WGS sequence"/>
</dbReference>
<reference evidence="2" key="1">
    <citation type="journal article" date="2019" name="Int. J. Syst. Evol. Microbiol.">
        <title>The Global Catalogue of Microorganisms (GCM) 10K type strain sequencing project: providing services to taxonomists for standard genome sequencing and annotation.</title>
        <authorList>
            <consortium name="The Broad Institute Genomics Platform"/>
            <consortium name="The Broad Institute Genome Sequencing Center for Infectious Disease"/>
            <person name="Wu L."/>
            <person name="Ma J."/>
        </authorList>
    </citation>
    <scope>NUCLEOTIDE SEQUENCE [LARGE SCALE GENOMIC DNA]</scope>
    <source>
        <strain evidence="2">CCUG 70865</strain>
    </source>
</reference>
<evidence type="ECO:0000313" key="2">
    <source>
        <dbReference type="Proteomes" id="UP001597138"/>
    </source>
</evidence>
<dbReference type="EMBL" id="JBHUDZ010000007">
    <property type="protein sequence ID" value="MFD1602436.1"/>
    <property type="molecule type" value="Genomic_DNA"/>
</dbReference>
<dbReference type="RefSeq" id="WP_379817083.1">
    <property type="nucleotide sequence ID" value="NZ_JBHUDZ010000007.1"/>
</dbReference>
<proteinExistence type="predicted"/>
<evidence type="ECO:0008006" key="3">
    <source>
        <dbReference type="Google" id="ProtNLM"/>
    </source>
</evidence>
<comment type="caution">
    <text evidence="1">The sequence shown here is derived from an EMBL/GenBank/DDBJ whole genome shotgun (WGS) entry which is preliminary data.</text>
</comment>
<gene>
    <name evidence="1" type="ORF">ACFSC2_06745</name>
</gene>
<name>A0ABW4HAT0_9FLAO</name>
<keyword evidence="2" id="KW-1185">Reference proteome</keyword>
<dbReference type="PROSITE" id="PS51257">
    <property type="entry name" value="PROKAR_LIPOPROTEIN"/>
    <property type="match status" value="1"/>
</dbReference>
<protein>
    <recommendedName>
        <fullName evidence="3">Lipocalin-like domain-containing protein</fullName>
    </recommendedName>
</protein>
<accession>A0ABW4HAT0</accession>